<sequence length="1115" mass="124315">MQDGGYTQVHVAPLRIRKSQKDLRADFETTTIIVEDVEYGQHPEELYSPRPRFENFLRASYPFQPQDQFSSTSVTLPLSSGDIVLVHSIHTNGWADGTLLETGARGWLPTNYCEPYDYATMRPLLKALTEFWDIIRSEGEMTSELYRNHDYMRGMVAGVRFLLEKSHCLTRDAPMVKTHDSIRKTRKGLLADLSLLVKASKNIQGSEFSADSPDFERICDEILLKAFQVVTRAVNFFDVWSDQVVFTRSPRAESFSPEPLSPISSTAYGSTIQGLSKRTSVYGPQSPCSMSGPNLNQASRNRPASITRPATITHRVSYAGRNTSLYKGNLASEQLSDTYDAFLGVLASFLGSHMQSRSSSELLLTTQQAVKSCRKLLEVVEIILEHDVTRSDGLQQAKDMMYDKITELVHAAREVFRPLHSEDEDMIYLPGEGIRLVNAATNCVSGAGKCVAKARVLLEDIGDFELELRTDYSEVSSPFGTHALSPIKTEFEPNVMIQEPTSSNGRPSKPKLDIPQDAGTLAVKRGSKFLIPTSATSSFWTPVTEATGSPTSDHSESSAEIDQAEVTSQVQQQRSLARAILHGSESTLVSSARDSGPSFVSQTSTRATSPESHLKGSPRLQGDERDDDEDALMEHQFAHELVINSEGRIIGGSLNAIIERLTSHETTPDPSFVTMVYLTFRLFANPLGFAEALAYRFHYIEASHRIAQTVRLRVTNVFKGWLESHWRHDRDGSTIPFIVSFVKEQVMPVSTSAANMLLELLNVVATTHNPAVPRILSSMGKTNTATISGTDPTQPVPQPILSKSQLNALKTWKMGGSGLSVLDFDPLELARQLTIKTASIFCSILPEELLGCEFMKDSSSLAVNVRALTTFSNDLANLVVDSILLLEDAKKRAAVIKQWIKIEAKLLELHNYETLITINASLMSSTIQRLRKTWDLIGQKTKSTMEEIRRVVDHAKNYAVLRQRISNLRAPCLPYVGIYRTDLTFIDQGCQATRELKTGDETISVINLDKHSKTAKIISDLQRFQIEYKLAPVDELQTWLQDECIRVRAAGERNFQNQYRRSLLLEPKLESQQQPAPKRPNLTAFASMSSLTGKDRFDFLTWTHAKERNNSVGSS</sequence>
<dbReference type="Gene3D" id="1.20.870.10">
    <property type="entry name" value="Son of sevenless (SoS) protein Chain: S domain 1"/>
    <property type="match status" value="1"/>
</dbReference>
<evidence type="ECO:0000259" key="6">
    <source>
        <dbReference type="PROSITE" id="PS50002"/>
    </source>
</evidence>
<dbReference type="Pfam" id="PF00617">
    <property type="entry name" value="RasGEF"/>
    <property type="match status" value="1"/>
</dbReference>
<dbReference type="PROSITE" id="PS50002">
    <property type="entry name" value="SH3"/>
    <property type="match status" value="1"/>
</dbReference>
<dbReference type="Gene3D" id="1.10.840.10">
    <property type="entry name" value="Ras guanine-nucleotide exchange factors catalytic domain"/>
    <property type="match status" value="1"/>
</dbReference>
<dbReference type="PROSITE" id="PS50212">
    <property type="entry name" value="RASGEF_NTER"/>
    <property type="match status" value="1"/>
</dbReference>
<name>A0AAN8I6T0_9EURO</name>
<keyword evidence="10" id="KW-1185">Reference proteome</keyword>
<dbReference type="InterPro" id="IPR001452">
    <property type="entry name" value="SH3_domain"/>
</dbReference>
<dbReference type="EMBL" id="JAKLMC020000016">
    <property type="protein sequence ID" value="KAK5952266.1"/>
    <property type="molecule type" value="Genomic_DNA"/>
</dbReference>
<dbReference type="SMART" id="SM00229">
    <property type="entry name" value="RasGEFN"/>
    <property type="match status" value="1"/>
</dbReference>
<evidence type="ECO:0000256" key="4">
    <source>
        <dbReference type="PROSITE-ProRule" id="PRU00192"/>
    </source>
</evidence>
<evidence type="ECO:0000259" key="7">
    <source>
        <dbReference type="PROSITE" id="PS50009"/>
    </source>
</evidence>
<evidence type="ECO:0000256" key="1">
    <source>
        <dbReference type="ARBA" id="ARBA00022443"/>
    </source>
</evidence>
<dbReference type="InterPro" id="IPR000651">
    <property type="entry name" value="Ras-like_Gua-exchang_fac_N"/>
</dbReference>
<dbReference type="InterPro" id="IPR036028">
    <property type="entry name" value="SH3-like_dom_sf"/>
</dbReference>
<feature type="region of interest" description="Disordered" evidence="5">
    <location>
        <begin position="493"/>
        <end position="515"/>
    </location>
</feature>
<feature type="region of interest" description="Disordered" evidence="5">
    <location>
        <begin position="540"/>
        <end position="570"/>
    </location>
</feature>
<dbReference type="PANTHER" id="PTHR23113">
    <property type="entry name" value="GUANINE NUCLEOTIDE EXCHANGE FACTOR"/>
    <property type="match status" value="1"/>
</dbReference>
<dbReference type="GO" id="GO:0005085">
    <property type="term" value="F:guanyl-nucleotide exchange factor activity"/>
    <property type="evidence" value="ECO:0007669"/>
    <property type="project" value="UniProtKB-KW"/>
</dbReference>
<dbReference type="Proteomes" id="UP001316803">
    <property type="component" value="Unassembled WGS sequence"/>
</dbReference>
<evidence type="ECO:0000313" key="10">
    <source>
        <dbReference type="Proteomes" id="UP001316803"/>
    </source>
</evidence>
<keyword evidence="1 4" id="KW-0728">SH3 domain</keyword>
<evidence type="ECO:0000256" key="5">
    <source>
        <dbReference type="SAM" id="MobiDB-lite"/>
    </source>
</evidence>
<accession>A0AAN8I6T0</accession>
<dbReference type="GO" id="GO:0005886">
    <property type="term" value="C:plasma membrane"/>
    <property type="evidence" value="ECO:0007669"/>
    <property type="project" value="TreeGrafter"/>
</dbReference>
<keyword evidence="2 3" id="KW-0344">Guanine-nucleotide releasing factor</keyword>
<dbReference type="CDD" id="cd06224">
    <property type="entry name" value="REM"/>
    <property type="match status" value="1"/>
</dbReference>
<feature type="region of interest" description="Disordered" evidence="5">
    <location>
        <begin position="286"/>
        <end position="305"/>
    </location>
</feature>
<organism evidence="9 10">
    <name type="scientific">Knufia fluminis</name>
    <dbReference type="NCBI Taxonomy" id="191047"/>
    <lineage>
        <taxon>Eukaryota</taxon>
        <taxon>Fungi</taxon>
        <taxon>Dikarya</taxon>
        <taxon>Ascomycota</taxon>
        <taxon>Pezizomycotina</taxon>
        <taxon>Eurotiomycetes</taxon>
        <taxon>Chaetothyriomycetidae</taxon>
        <taxon>Chaetothyriales</taxon>
        <taxon>Trichomeriaceae</taxon>
        <taxon>Knufia</taxon>
    </lineage>
</organism>
<evidence type="ECO:0000256" key="2">
    <source>
        <dbReference type="ARBA" id="ARBA00022658"/>
    </source>
</evidence>
<evidence type="ECO:0000259" key="8">
    <source>
        <dbReference type="PROSITE" id="PS50212"/>
    </source>
</evidence>
<dbReference type="InterPro" id="IPR008937">
    <property type="entry name" value="Ras-like_GEF"/>
</dbReference>
<comment type="caution">
    <text evidence="9">The sequence shown here is derived from an EMBL/GenBank/DDBJ whole genome shotgun (WGS) entry which is preliminary data.</text>
</comment>
<evidence type="ECO:0000256" key="3">
    <source>
        <dbReference type="PROSITE-ProRule" id="PRU00168"/>
    </source>
</evidence>
<reference evidence="9 10" key="1">
    <citation type="submission" date="2022-12" db="EMBL/GenBank/DDBJ databases">
        <title>Genomic features and morphological characterization of a novel Knufia sp. strain isolated from spacecraft assembly facility.</title>
        <authorList>
            <person name="Teixeira M."/>
            <person name="Chander A.M."/>
            <person name="Stajich J.E."/>
            <person name="Venkateswaran K."/>
        </authorList>
    </citation>
    <scope>NUCLEOTIDE SEQUENCE [LARGE SCALE GENOMIC DNA]</scope>
    <source>
        <strain evidence="9 10">FJI-L2-BK-P2</strain>
    </source>
</reference>
<feature type="domain" description="Ras-GEF" evidence="7">
    <location>
        <begin position="825"/>
        <end position="1068"/>
    </location>
</feature>
<dbReference type="PROSITE" id="PS50009">
    <property type="entry name" value="RASGEF_CAT"/>
    <property type="match status" value="1"/>
</dbReference>
<dbReference type="InterPro" id="IPR023578">
    <property type="entry name" value="Ras_GEF_dom_sf"/>
</dbReference>
<dbReference type="InterPro" id="IPR036964">
    <property type="entry name" value="RASGEF_cat_dom_sf"/>
</dbReference>
<dbReference type="InterPro" id="IPR001895">
    <property type="entry name" value="RASGEF_cat_dom"/>
</dbReference>
<dbReference type="Pfam" id="PF00618">
    <property type="entry name" value="RasGEF_N"/>
    <property type="match status" value="1"/>
</dbReference>
<feature type="domain" description="SH3" evidence="6">
    <location>
        <begin position="52"/>
        <end position="118"/>
    </location>
</feature>
<gene>
    <name evidence="9" type="primary">BUD5</name>
    <name evidence="9" type="ORF">OHC33_006739</name>
</gene>
<dbReference type="CDD" id="cd00155">
    <property type="entry name" value="RasGEF"/>
    <property type="match status" value="1"/>
</dbReference>
<dbReference type="GO" id="GO:0007265">
    <property type="term" value="P:Ras protein signal transduction"/>
    <property type="evidence" value="ECO:0007669"/>
    <property type="project" value="TreeGrafter"/>
</dbReference>
<feature type="domain" description="N-terminal Ras-GEF" evidence="8">
    <location>
        <begin position="645"/>
        <end position="765"/>
    </location>
</feature>
<feature type="compositionally biased region" description="Polar residues" evidence="5">
    <location>
        <begin position="540"/>
        <end position="552"/>
    </location>
</feature>
<protein>
    <submittedName>
        <fullName evidence="9">Ras guanine nucleotide exchange factor bud5</fullName>
    </submittedName>
</protein>
<dbReference type="SMART" id="SM00326">
    <property type="entry name" value="SH3"/>
    <property type="match status" value="1"/>
</dbReference>
<proteinExistence type="predicted"/>
<dbReference type="PANTHER" id="PTHR23113:SF354">
    <property type="entry name" value="BUD SITE SELECTION PROTEIN 5"/>
    <property type="match status" value="1"/>
</dbReference>
<dbReference type="Gene3D" id="2.30.30.40">
    <property type="entry name" value="SH3 Domains"/>
    <property type="match status" value="1"/>
</dbReference>
<dbReference type="SUPFAM" id="SSF48366">
    <property type="entry name" value="Ras GEF"/>
    <property type="match status" value="1"/>
</dbReference>
<feature type="region of interest" description="Disordered" evidence="5">
    <location>
        <begin position="585"/>
        <end position="627"/>
    </location>
</feature>
<dbReference type="AlphaFoldDB" id="A0AAN8I6T0"/>
<evidence type="ECO:0000313" key="9">
    <source>
        <dbReference type="EMBL" id="KAK5952266.1"/>
    </source>
</evidence>
<feature type="compositionally biased region" description="Polar residues" evidence="5">
    <location>
        <begin position="585"/>
        <end position="611"/>
    </location>
</feature>
<dbReference type="SMART" id="SM00147">
    <property type="entry name" value="RasGEF"/>
    <property type="match status" value="1"/>
</dbReference>
<dbReference type="SUPFAM" id="SSF50044">
    <property type="entry name" value="SH3-domain"/>
    <property type="match status" value="1"/>
</dbReference>